<dbReference type="Proteomes" id="UP001596058">
    <property type="component" value="Unassembled WGS sequence"/>
</dbReference>
<reference evidence="9" key="1">
    <citation type="journal article" date="2019" name="Int. J. Syst. Evol. Microbiol.">
        <title>The Global Catalogue of Microorganisms (GCM) 10K type strain sequencing project: providing services to taxonomists for standard genome sequencing and annotation.</title>
        <authorList>
            <consortium name="The Broad Institute Genomics Platform"/>
            <consortium name="The Broad Institute Genome Sequencing Center for Infectious Disease"/>
            <person name="Wu L."/>
            <person name="Ma J."/>
        </authorList>
    </citation>
    <scope>NUCLEOTIDE SEQUENCE [LARGE SCALE GENOMIC DNA]</scope>
    <source>
        <strain evidence="9">CCUG 53903</strain>
    </source>
</reference>
<keyword evidence="3" id="KW-0238">DNA-binding</keyword>
<evidence type="ECO:0000313" key="8">
    <source>
        <dbReference type="EMBL" id="MFC5828375.1"/>
    </source>
</evidence>
<evidence type="ECO:0000259" key="6">
    <source>
        <dbReference type="PROSITE" id="PS50043"/>
    </source>
</evidence>
<dbReference type="PANTHER" id="PTHR43214:SF24">
    <property type="entry name" value="TRANSCRIPTIONAL REGULATORY PROTEIN NARL-RELATED"/>
    <property type="match status" value="1"/>
</dbReference>
<dbReference type="InterPro" id="IPR001789">
    <property type="entry name" value="Sig_transdc_resp-reg_receiver"/>
</dbReference>
<dbReference type="InterPro" id="IPR039420">
    <property type="entry name" value="WalR-like"/>
</dbReference>
<dbReference type="InterPro" id="IPR000792">
    <property type="entry name" value="Tscrpt_reg_LuxR_C"/>
</dbReference>
<dbReference type="PRINTS" id="PR00038">
    <property type="entry name" value="HTHLUXR"/>
</dbReference>
<dbReference type="SMART" id="SM00448">
    <property type="entry name" value="REC"/>
    <property type="match status" value="1"/>
</dbReference>
<evidence type="ECO:0000256" key="3">
    <source>
        <dbReference type="ARBA" id="ARBA00023125"/>
    </source>
</evidence>
<dbReference type="Pfam" id="PF00196">
    <property type="entry name" value="GerE"/>
    <property type="match status" value="1"/>
</dbReference>
<dbReference type="SMART" id="SM00421">
    <property type="entry name" value="HTH_LUXR"/>
    <property type="match status" value="1"/>
</dbReference>
<feature type="domain" description="HTH luxR-type" evidence="6">
    <location>
        <begin position="147"/>
        <end position="212"/>
    </location>
</feature>
<dbReference type="InterPro" id="IPR058245">
    <property type="entry name" value="NreC/VraR/RcsB-like_REC"/>
</dbReference>
<comment type="caution">
    <text evidence="8">The sequence shown here is derived from an EMBL/GenBank/DDBJ whole genome shotgun (WGS) entry which is preliminary data.</text>
</comment>
<dbReference type="Pfam" id="PF00072">
    <property type="entry name" value="Response_reg"/>
    <property type="match status" value="1"/>
</dbReference>
<dbReference type="CDD" id="cd06170">
    <property type="entry name" value="LuxR_C_like"/>
    <property type="match status" value="1"/>
</dbReference>
<feature type="modified residue" description="4-aspartylphosphate" evidence="5">
    <location>
        <position position="61"/>
    </location>
</feature>
<dbReference type="EMBL" id="JBHSPA010000036">
    <property type="protein sequence ID" value="MFC5828375.1"/>
    <property type="molecule type" value="Genomic_DNA"/>
</dbReference>
<dbReference type="RefSeq" id="WP_379517879.1">
    <property type="nucleotide sequence ID" value="NZ_JBHSPA010000036.1"/>
</dbReference>
<dbReference type="InterPro" id="IPR016032">
    <property type="entry name" value="Sig_transdc_resp-reg_C-effctor"/>
</dbReference>
<keyword evidence="9" id="KW-1185">Reference proteome</keyword>
<proteinExistence type="predicted"/>
<evidence type="ECO:0000313" key="9">
    <source>
        <dbReference type="Proteomes" id="UP001596058"/>
    </source>
</evidence>
<name>A0ABW1CTS8_9ACTN</name>
<evidence type="ECO:0000259" key="7">
    <source>
        <dbReference type="PROSITE" id="PS50110"/>
    </source>
</evidence>
<dbReference type="CDD" id="cd17535">
    <property type="entry name" value="REC_NarL-like"/>
    <property type="match status" value="1"/>
</dbReference>
<dbReference type="SUPFAM" id="SSF46894">
    <property type="entry name" value="C-terminal effector domain of the bipartite response regulators"/>
    <property type="match status" value="1"/>
</dbReference>
<dbReference type="Gene3D" id="3.40.50.2300">
    <property type="match status" value="1"/>
</dbReference>
<keyword evidence="2" id="KW-0805">Transcription regulation</keyword>
<dbReference type="InterPro" id="IPR011006">
    <property type="entry name" value="CheY-like_superfamily"/>
</dbReference>
<organism evidence="8 9">
    <name type="scientific">Nonomuraea insulae</name>
    <dbReference type="NCBI Taxonomy" id="1616787"/>
    <lineage>
        <taxon>Bacteria</taxon>
        <taxon>Bacillati</taxon>
        <taxon>Actinomycetota</taxon>
        <taxon>Actinomycetes</taxon>
        <taxon>Streptosporangiales</taxon>
        <taxon>Streptosporangiaceae</taxon>
        <taxon>Nonomuraea</taxon>
    </lineage>
</organism>
<dbReference type="PROSITE" id="PS50110">
    <property type="entry name" value="RESPONSE_REGULATORY"/>
    <property type="match status" value="1"/>
</dbReference>
<dbReference type="PROSITE" id="PS50043">
    <property type="entry name" value="HTH_LUXR_2"/>
    <property type="match status" value="1"/>
</dbReference>
<dbReference type="SUPFAM" id="SSF52172">
    <property type="entry name" value="CheY-like"/>
    <property type="match status" value="1"/>
</dbReference>
<evidence type="ECO:0000256" key="1">
    <source>
        <dbReference type="ARBA" id="ARBA00022553"/>
    </source>
</evidence>
<evidence type="ECO:0000256" key="2">
    <source>
        <dbReference type="ARBA" id="ARBA00023015"/>
    </source>
</evidence>
<evidence type="ECO:0000256" key="4">
    <source>
        <dbReference type="ARBA" id="ARBA00023163"/>
    </source>
</evidence>
<sequence length="233" mass="25244">MAHPGDPATVIRVVLADDERLIRSGWATMLSVHDDIEVVGEAADGREAVAAGAGADVVLMDIRMPRLDGLAATQELARRSPATRVIVVTTFENDHLVWGALRAGAAGYVLKRAPARELVDAVRLVHSRDAVLFPDALRRIAAPHHGTSKLPVELTPRELEVLRHIALGQNNAEIAAALYVSKETVKTHVRNVLDKLGARDRTQAAVLAYELGLVFAGAEEHPVMTTKDFRPCR</sequence>
<evidence type="ECO:0000256" key="5">
    <source>
        <dbReference type="PROSITE-ProRule" id="PRU00169"/>
    </source>
</evidence>
<protein>
    <submittedName>
        <fullName evidence="8">Response regulator</fullName>
    </submittedName>
</protein>
<dbReference type="PANTHER" id="PTHR43214">
    <property type="entry name" value="TWO-COMPONENT RESPONSE REGULATOR"/>
    <property type="match status" value="1"/>
</dbReference>
<gene>
    <name evidence="8" type="ORF">ACFPZ3_31280</name>
</gene>
<keyword evidence="1 5" id="KW-0597">Phosphoprotein</keyword>
<accession>A0ABW1CTS8</accession>
<keyword evidence="4" id="KW-0804">Transcription</keyword>
<dbReference type="PROSITE" id="PS00622">
    <property type="entry name" value="HTH_LUXR_1"/>
    <property type="match status" value="1"/>
</dbReference>
<feature type="domain" description="Response regulatory" evidence="7">
    <location>
        <begin position="12"/>
        <end position="126"/>
    </location>
</feature>